<proteinExistence type="predicted"/>
<evidence type="ECO:0008006" key="3">
    <source>
        <dbReference type="Google" id="ProtNLM"/>
    </source>
</evidence>
<dbReference type="EMBL" id="MNCJ02000319">
    <property type="protein sequence ID" value="KAF5808815.1"/>
    <property type="molecule type" value="Genomic_DNA"/>
</dbReference>
<accession>A0A9K3J538</accession>
<sequence length="114" mass="13100">MDSNDQKVRMLACSGGSWTTEDGYTMVYRPFTLMRRTLELPFDSTYSQMKSCVGKKLKLSPHYDFRMSYQLPLSSSDKNKPVVVEIDDDEDVEIFLDIANKASHGLLTLYIFRA</sequence>
<dbReference type="Proteomes" id="UP000215914">
    <property type="component" value="Unassembled WGS sequence"/>
</dbReference>
<protein>
    <recommendedName>
        <fullName evidence="3">PB1 domain-containing protein</fullName>
    </recommendedName>
</protein>
<name>A0A9K3J538_HELAN</name>
<evidence type="ECO:0000313" key="2">
    <source>
        <dbReference type="Proteomes" id="UP000215914"/>
    </source>
</evidence>
<organism evidence="1 2">
    <name type="scientific">Helianthus annuus</name>
    <name type="common">Common sunflower</name>
    <dbReference type="NCBI Taxonomy" id="4232"/>
    <lineage>
        <taxon>Eukaryota</taxon>
        <taxon>Viridiplantae</taxon>
        <taxon>Streptophyta</taxon>
        <taxon>Embryophyta</taxon>
        <taxon>Tracheophyta</taxon>
        <taxon>Spermatophyta</taxon>
        <taxon>Magnoliopsida</taxon>
        <taxon>eudicotyledons</taxon>
        <taxon>Gunneridae</taxon>
        <taxon>Pentapetalae</taxon>
        <taxon>asterids</taxon>
        <taxon>campanulids</taxon>
        <taxon>Asterales</taxon>
        <taxon>Asteraceae</taxon>
        <taxon>Asteroideae</taxon>
        <taxon>Heliantheae alliance</taxon>
        <taxon>Heliantheae</taxon>
        <taxon>Helianthus</taxon>
    </lineage>
</organism>
<keyword evidence="2" id="KW-1185">Reference proteome</keyword>
<reference evidence="1" key="1">
    <citation type="journal article" date="2017" name="Nature">
        <title>The sunflower genome provides insights into oil metabolism, flowering and Asterid evolution.</title>
        <authorList>
            <person name="Badouin H."/>
            <person name="Gouzy J."/>
            <person name="Grassa C.J."/>
            <person name="Murat F."/>
            <person name="Staton S.E."/>
            <person name="Cottret L."/>
            <person name="Lelandais-Briere C."/>
            <person name="Owens G.L."/>
            <person name="Carrere S."/>
            <person name="Mayjonade B."/>
            <person name="Legrand L."/>
            <person name="Gill N."/>
            <person name="Kane N.C."/>
            <person name="Bowers J.E."/>
            <person name="Hubner S."/>
            <person name="Bellec A."/>
            <person name="Berard A."/>
            <person name="Berges H."/>
            <person name="Blanchet N."/>
            <person name="Boniface M.C."/>
            <person name="Brunel D."/>
            <person name="Catrice O."/>
            <person name="Chaidir N."/>
            <person name="Claudel C."/>
            <person name="Donnadieu C."/>
            <person name="Faraut T."/>
            <person name="Fievet G."/>
            <person name="Helmstetter N."/>
            <person name="King M."/>
            <person name="Knapp S.J."/>
            <person name="Lai Z."/>
            <person name="Le Paslier M.C."/>
            <person name="Lippi Y."/>
            <person name="Lorenzon L."/>
            <person name="Mandel J.R."/>
            <person name="Marage G."/>
            <person name="Marchand G."/>
            <person name="Marquand E."/>
            <person name="Bret-Mestries E."/>
            <person name="Morien E."/>
            <person name="Nambeesan S."/>
            <person name="Nguyen T."/>
            <person name="Pegot-Espagnet P."/>
            <person name="Pouilly N."/>
            <person name="Raftis F."/>
            <person name="Sallet E."/>
            <person name="Schiex T."/>
            <person name="Thomas J."/>
            <person name="Vandecasteele C."/>
            <person name="Vares D."/>
            <person name="Vear F."/>
            <person name="Vautrin S."/>
            <person name="Crespi M."/>
            <person name="Mangin B."/>
            <person name="Burke J.M."/>
            <person name="Salse J."/>
            <person name="Munos S."/>
            <person name="Vincourt P."/>
            <person name="Rieseberg L.H."/>
            <person name="Langlade N.B."/>
        </authorList>
    </citation>
    <scope>NUCLEOTIDE SEQUENCE</scope>
    <source>
        <tissue evidence="1">Leaves</tissue>
    </source>
</reference>
<dbReference type="AlphaFoldDB" id="A0A9K3J538"/>
<comment type="caution">
    <text evidence="1">The sequence shown here is derived from an EMBL/GenBank/DDBJ whole genome shotgun (WGS) entry which is preliminary data.</text>
</comment>
<reference evidence="1" key="2">
    <citation type="submission" date="2020-06" db="EMBL/GenBank/DDBJ databases">
        <title>Helianthus annuus Genome sequencing and assembly Release 2.</title>
        <authorList>
            <person name="Gouzy J."/>
            <person name="Langlade N."/>
            <person name="Munos S."/>
        </authorList>
    </citation>
    <scope>NUCLEOTIDE SEQUENCE</scope>
    <source>
        <tissue evidence="1">Leaves</tissue>
    </source>
</reference>
<dbReference type="Gramene" id="mRNA:HanXRQr2_Chr04g0149871">
    <property type="protein sequence ID" value="CDS:HanXRQr2_Chr04g0149871.1"/>
    <property type="gene ID" value="HanXRQr2_Chr04g0149871"/>
</dbReference>
<evidence type="ECO:0000313" key="1">
    <source>
        <dbReference type="EMBL" id="KAF5808815.1"/>
    </source>
</evidence>
<gene>
    <name evidence="1" type="ORF">HanXRQr2_Chr04g0149871</name>
</gene>